<reference evidence="2 3" key="1">
    <citation type="submission" date="2014-04" db="EMBL/GenBank/DDBJ databases">
        <authorList>
            <consortium name="DOE Joint Genome Institute"/>
            <person name="Kuo A."/>
            <person name="Kohler A."/>
            <person name="Nagy L.G."/>
            <person name="Floudas D."/>
            <person name="Copeland A."/>
            <person name="Barry K.W."/>
            <person name="Cichocki N."/>
            <person name="Veneault-Fourrey C."/>
            <person name="LaButti K."/>
            <person name="Lindquist E.A."/>
            <person name="Lipzen A."/>
            <person name="Lundell T."/>
            <person name="Morin E."/>
            <person name="Murat C."/>
            <person name="Sun H."/>
            <person name="Tunlid A."/>
            <person name="Henrissat B."/>
            <person name="Grigoriev I.V."/>
            <person name="Hibbett D.S."/>
            <person name="Martin F."/>
            <person name="Nordberg H.P."/>
            <person name="Cantor M.N."/>
            <person name="Hua S.X."/>
        </authorList>
    </citation>
    <scope>NUCLEOTIDE SEQUENCE [LARGE SCALE GENOMIC DNA]</scope>
    <source>
        <strain evidence="2 3">LaAM-08-1</strain>
    </source>
</reference>
<dbReference type="STRING" id="1095629.A0A0C9X7E1"/>
<dbReference type="Proteomes" id="UP000054477">
    <property type="component" value="Unassembled WGS sequence"/>
</dbReference>
<dbReference type="HOGENOM" id="CLU_2427362_0_0_1"/>
<accession>A0A0C9X7E1</accession>
<protein>
    <submittedName>
        <fullName evidence="2">Uncharacterized protein</fullName>
    </submittedName>
</protein>
<feature type="region of interest" description="Disordered" evidence="1">
    <location>
        <begin position="17"/>
        <end position="37"/>
    </location>
</feature>
<evidence type="ECO:0000313" key="3">
    <source>
        <dbReference type="Proteomes" id="UP000054477"/>
    </source>
</evidence>
<dbReference type="EMBL" id="KN838919">
    <property type="protein sequence ID" value="KIJ92327.1"/>
    <property type="molecule type" value="Genomic_DNA"/>
</dbReference>
<name>A0A0C9X7E1_9AGAR</name>
<organism evidence="2 3">
    <name type="scientific">Laccaria amethystina LaAM-08-1</name>
    <dbReference type="NCBI Taxonomy" id="1095629"/>
    <lineage>
        <taxon>Eukaryota</taxon>
        <taxon>Fungi</taxon>
        <taxon>Dikarya</taxon>
        <taxon>Basidiomycota</taxon>
        <taxon>Agaricomycotina</taxon>
        <taxon>Agaricomycetes</taxon>
        <taxon>Agaricomycetidae</taxon>
        <taxon>Agaricales</taxon>
        <taxon>Agaricineae</taxon>
        <taxon>Hydnangiaceae</taxon>
        <taxon>Laccaria</taxon>
    </lineage>
</organism>
<keyword evidence="3" id="KW-1185">Reference proteome</keyword>
<dbReference type="AlphaFoldDB" id="A0A0C9X7E1"/>
<dbReference type="OrthoDB" id="3031254at2759"/>
<sequence>MADFACSDVGIDRKSCVATHRSSKRKEEREPTGTLANVGHGLRDQLITAILHLNEHVDQSLRMDDFTSFIGLFNLPGALNMSRRPNSFDQA</sequence>
<evidence type="ECO:0000313" key="2">
    <source>
        <dbReference type="EMBL" id="KIJ92327.1"/>
    </source>
</evidence>
<evidence type="ECO:0000256" key="1">
    <source>
        <dbReference type="SAM" id="MobiDB-lite"/>
    </source>
</evidence>
<proteinExistence type="predicted"/>
<reference evidence="3" key="2">
    <citation type="submission" date="2015-01" db="EMBL/GenBank/DDBJ databases">
        <title>Evolutionary Origins and Diversification of the Mycorrhizal Mutualists.</title>
        <authorList>
            <consortium name="DOE Joint Genome Institute"/>
            <consortium name="Mycorrhizal Genomics Consortium"/>
            <person name="Kohler A."/>
            <person name="Kuo A."/>
            <person name="Nagy L.G."/>
            <person name="Floudas D."/>
            <person name="Copeland A."/>
            <person name="Barry K.W."/>
            <person name="Cichocki N."/>
            <person name="Veneault-Fourrey C."/>
            <person name="LaButti K."/>
            <person name="Lindquist E.A."/>
            <person name="Lipzen A."/>
            <person name="Lundell T."/>
            <person name="Morin E."/>
            <person name="Murat C."/>
            <person name="Riley R."/>
            <person name="Ohm R."/>
            <person name="Sun H."/>
            <person name="Tunlid A."/>
            <person name="Henrissat B."/>
            <person name="Grigoriev I.V."/>
            <person name="Hibbett D.S."/>
            <person name="Martin F."/>
        </authorList>
    </citation>
    <scope>NUCLEOTIDE SEQUENCE [LARGE SCALE GENOMIC DNA]</scope>
    <source>
        <strain evidence="3">LaAM-08-1</strain>
    </source>
</reference>
<gene>
    <name evidence="2" type="ORF">K443DRAFT_685335</name>
</gene>